<accession>A0A4V3APS1</accession>
<feature type="coiled-coil region" evidence="5">
    <location>
        <begin position="397"/>
        <end position="428"/>
    </location>
</feature>
<evidence type="ECO:0000256" key="3">
    <source>
        <dbReference type="ARBA" id="ARBA00029447"/>
    </source>
</evidence>
<dbReference type="SMART" id="SM00304">
    <property type="entry name" value="HAMP"/>
    <property type="match status" value="1"/>
</dbReference>
<dbReference type="Gene3D" id="1.10.8.500">
    <property type="entry name" value="HAMP domain in histidine kinase"/>
    <property type="match status" value="1"/>
</dbReference>
<dbReference type="Proteomes" id="UP000295238">
    <property type="component" value="Unassembled WGS sequence"/>
</dbReference>
<evidence type="ECO:0000256" key="5">
    <source>
        <dbReference type="SAM" id="Coils"/>
    </source>
</evidence>
<keyword evidence="7" id="KW-0472">Membrane</keyword>
<comment type="caution">
    <text evidence="10">The sequence shown here is derived from an EMBL/GenBank/DDBJ whole genome shotgun (WGS) entry which is preliminary data.</text>
</comment>
<keyword evidence="7" id="KW-0812">Transmembrane</keyword>
<dbReference type="RefSeq" id="WP_133314338.1">
    <property type="nucleotide sequence ID" value="NZ_SMTL01000001.1"/>
</dbReference>
<keyword evidence="7" id="KW-1133">Transmembrane helix</keyword>
<dbReference type="PANTHER" id="PTHR43531:SF11">
    <property type="entry name" value="METHYL-ACCEPTING CHEMOTAXIS PROTEIN 3"/>
    <property type="match status" value="1"/>
</dbReference>
<evidence type="ECO:0000313" key="10">
    <source>
        <dbReference type="EMBL" id="TDK38890.1"/>
    </source>
</evidence>
<dbReference type="AlphaFoldDB" id="A0A4V3APS1"/>
<dbReference type="GO" id="GO:0006935">
    <property type="term" value="P:chemotaxis"/>
    <property type="evidence" value="ECO:0007669"/>
    <property type="project" value="UniProtKB-KW"/>
</dbReference>
<dbReference type="SUPFAM" id="SSF158472">
    <property type="entry name" value="HAMP domain-like"/>
    <property type="match status" value="1"/>
</dbReference>
<keyword evidence="2" id="KW-0145">Chemotaxis</keyword>
<dbReference type="Pfam" id="PF00015">
    <property type="entry name" value="MCPsignal"/>
    <property type="match status" value="1"/>
</dbReference>
<comment type="similarity">
    <text evidence="3">Belongs to the methyl-accepting chemotaxis (MCP) protein family.</text>
</comment>
<feature type="region of interest" description="Disordered" evidence="6">
    <location>
        <begin position="738"/>
        <end position="790"/>
    </location>
</feature>
<dbReference type="CDD" id="cd06225">
    <property type="entry name" value="HAMP"/>
    <property type="match status" value="1"/>
</dbReference>
<evidence type="ECO:0000259" key="9">
    <source>
        <dbReference type="PROSITE" id="PS50885"/>
    </source>
</evidence>
<feature type="domain" description="Methyl-accepting transducer" evidence="8">
    <location>
        <begin position="485"/>
        <end position="714"/>
    </location>
</feature>
<feature type="transmembrane region" description="Helical" evidence="7">
    <location>
        <begin position="323"/>
        <end position="346"/>
    </location>
</feature>
<protein>
    <submittedName>
        <fullName evidence="10">Methyl-accepting chemotaxis protein</fullName>
    </submittedName>
</protein>
<dbReference type="PROSITE" id="PS50111">
    <property type="entry name" value="CHEMOTAXIS_TRANSDUC_2"/>
    <property type="match status" value="1"/>
</dbReference>
<dbReference type="Pfam" id="PF00672">
    <property type="entry name" value="HAMP"/>
    <property type="match status" value="1"/>
</dbReference>
<dbReference type="Gene3D" id="1.10.287.950">
    <property type="entry name" value="Methyl-accepting chemotaxis protein"/>
    <property type="match status" value="1"/>
</dbReference>
<dbReference type="GO" id="GO:0004888">
    <property type="term" value="F:transmembrane signaling receptor activity"/>
    <property type="evidence" value="ECO:0007669"/>
    <property type="project" value="InterPro"/>
</dbReference>
<dbReference type="GO" id="GO:0007165">
    <property type="term" value="P:signal transduction"/>
    <property type="evidence" value="ECO:0007669"/>
    <property type="project" value="UniProtKB-KW"/>
</dbReference>
<evidence type="ECO:0000256" key="1">
    <source>
        <dbReference type="ARBA" id="ARBA00004370"/>
    </source>
</evidence>
<comment type="subcellular location">
    <subcellularLocation>
        <location evidence="1">Membrane</location>
    </subcellularLocation>
</comment>
<dbReference type="CDD" id="cd11386">
    <property type="entry name" value="MCP_signal"/>
    <property type="match status" value="1"/>
</dbReference>
<dbReference type="InterPro" id="IPR004089">
    <property type="entry name" value="MCPsignal_dom"/>
</dbReference>
<feature type="domain" description="HAMP" evidence="9">
    <location>
        <begin position="346"/>
        <end position="399"/>
    </location>
</feature>
<dbReference type="PRINTS" id="PR00260">
    <property type="entry name" value="CHEMTRNSDUCR"/>
</dbReference>
<keyword evidence="11" id="KW-1185">Reference proteome</keyword>
<dbReference type="InterPro" id="IPR051310">
    <property type="entry name" value="MCP_chemotaxis"/>
</dbReference>
<dbReference type="OrthoDB" id="3378718at2"/>
<reference evidence="10 11" key="1">
    <citation type="submission" date="2019-03" db="EMBL/GenBank/DDBJ databases">
        <title>Rhizobium sp. nov., an bacterium isolated from biocrust in Mu Us Desert.</title>
        <authorList>
            <person name="Lixiong L."/>
        </authorList>
    </citation>
    <scope>NUCLEOTIDE SEQUENCE [LARGE SCALE GENOMIC DNA]</scope>
    <source>
        <strain evidence="10 11">SPY-1</strain>
    </source>
</reference>
<dbReference type="SMART" id="SM00283">
    <property type="entry name" value="MA"/>
    <property type="match status" value="1"/>
</dbReference>
<dbReference type="GO" id="GO:0005886">
    <property type="term" value="C:plasma membrane"/>
    <property type="evidence" value="ECO:0007669"/>
    <property type="project" value="TreeGrafter"/>
</dbReference>
<dbReference type="PROSITE" id="PS50885">
    <property type="entry name" value="HAMP"/>
    <property type="match status" value="2"/>
</dbReference>
<gene>
    <name evidence="10" type="ORF">E2F50_01745</name>
</gene>
<sequence length="790" mass="82755">MFSIRNVLVGAFLVVSLALAGLVGRSTLTAHSQYRTYQEVAQLAEIDKALFNALLNFRSERGDSATALTMARSAAAGSIESVKASRAKVDAAMKGALDGAVGLPSEAVGTAISDAKSIYDKVLALRQRVDQAFASELEAREKGLDKAVLDLGAEFLAKLEATSAAVEGEIRTLDPTMVALIQIRSAAWSARALGGTATVALNGAVAAGRPLDAAENNTVASADSGAAFAWGSVKALVNHPATPADLKSALAKADQSYFTGDFATWRKDIVTRLKSGQSSPIGIDEWRPKVTAALGTIAAVASTAMDQLALVSTASVASAFSALIFYTVMLVLVVGIAIVGMMIVIVRVVRPVSRLTECMRALAAGDLDVVIAGSNRRDEIGGMAQSVEVFREAAIRNKKLEEEAELNRQAAEREKADLQARAEAEAEERLNQATGELAVGLKRLASGDMLCEINQQFAPQFEALRQDFNTSVVQLRNALLGFGQAVSTVAGGSKEISDASDNLAKRTEQQAASLEQTAAALEEITSNVVSTSKRTSEARDVVRDTSSRAEQSGQVVRNAVAAMERIEQSSKQIGQIIGVIDEIAFQTNLLALNAGVEAARAGEAGKGFAVVAQEVRELAQRSANAAKEIKALISNSAVAVGEGVKLVNDTGEGLGQIAHLVLTVNNHMDAIATAAQEQSVGLAEVNTAVNHMDQATQQNAAMVEEMNAAGAGLAQESANLNDLLAQFQLGGGSGQLRQAAARMRTAEATPAPARQVSAARHEHQPRPTARPPASTGNAALALKADEWQEF</sequence>
<evidence type="ECO:0000256" key="4">
    <source>
        <dbReference type="PROSITE-ProRule" id="PRU00284"/>
    </source>
</evidence>
<organism evidence="10 11">
    <name type="scientific">Rhizobium deserti</name>
    <dbReference type="NCBI Taxonomy" id="2547961"/>
    <lineage>
        <taxon>Bacteria</taxon>
        <taxon>Pseudomonadati</taxon>
        <taxon>Pseudomonadota</taxon>
        <taxon>Alphaproteobacteria</taxon>
        <taxon>Hyphomicrobiales</taxon>
        <taxon>Rhizobiaceae</taxon>
        <taxon>Rhizobium/Agrobacterium group</taxon>
        <taxon>Rhizobium</taxon>
    </lineage>
</organism>
<dbReference type="PANTHER" id="PTHR43531">
    <property type="entry name" value="PROTEIN ICFG"/>
    <property type="match status" value="1"/>
</dbReference>
<evidence type="ECO:0000256" key="2">
    <source>
        <dbReference type="ARBA" id="ARBA00022500"/>
    </source>
</evidence>
<keyword evidence="5" id="KW-0175">Coiled coil</keyword>
<dbReference type="EMBL" id="SMTL01000001">
    <property type="protein sequence ID" value="TDK38890.1"/>
    <property type="molecule type" value="Genomic_DNA"/>
</dbReference>
<evidence type="ECO:0000256" key="6">
    <source>
        <dbReference type="SAM" id="MobiDB-lite"/>
    </source>
</evidence>
<dbReference type="InterPro" id="IPR004090">
    <property type="entry name" value="Chemotax_Me-accpt_rcpt"/>
</dbReference>
<dbReference type="SUPFAM" id="SSF58104">
    <property type="entry name" value="Methyl-accepting chemotaxis protein (MCP) signaling domain"/>
    <property type="match status" value="1"/>
</dbReference>
<evidence type="ECO:0000259" key="8">
    <source>
        <dbReference type="PROSITE" id="PS50111"/>
    </source>
</evidence>
<name>A0A4V3APS1_9HYPH</name>
<evidence type="ECO:0000313" key="11">
    <source>
        <dbReference type="Proteomes" id="UP000295238"/>
    </source>
</evidence>
<dbReference type="FunFam" id="1.10.287.950:FF:000001">
    <property type="entry name" value="Methyl-accepting chemotaxis sensory transducer"/>
    <property type="match status" value="1"/>
</dbReference>
<keyword evidence="4" id="KW-0807">Transducer</keyword>
<evidence type="ECO:0000256" key="7">
    <source>
        <dbReference type="SAM" id="Phobius"/>
    </source>
</evidence>
<feature type="domain" description="HAMP" evidence="9">
    <location>
        <begin position="428"/>
        <end position="480"/>
    </location>
</feature>
<dbReference type="InterPro" id="IPR003660">
    <property type="entry name" value="HAMP_dom"/>
</dbReference>
<proteinExistence type="inferred from homology"/>